<protein>
    <submittedName>
        <fullName evidence="2">Uncharacterized protein</fullName>
    </submittedName>
</protein>
<organism evidence="2 3">
    <name type="scientific">Prunus yedoensis var. nudiflora</name>
    <dbReference type="NCBI Taxonomy" id="2094558"/>
    <lineage>
        <taxon>Eukaryota</taxon>
        <taxon>Viridiplantae</taxon>
        <taxon>Streptophyta</taxon>
        <taxon>Embryophyta</taxon>
        <taxon>Tracheophyta</taxon>
        <taxon>Spermatophyta</taxon>
        <taxon>Magnoliopsida</taxon>
        <taxon>eudicotyledons</taxon>
        <taxon>Gunneridae</taxon>
        <taxon>Pentapetalae</taxon>
        <taxon>rosids</taxon>
        <taxon>fabids</taxon>
        <taxon>Rosales</taxon>
        <taxon>Rosaceae</taxon>
        <taxon>Amygdaloideae</taxon>
        <taxon>Amygdaleae</taxon>
        <taxon>Prunus</taxon>
    </lineage>
</organism>
<keyword evidence="3" id="KW-1185">Reference proteome</keyword>
<evidence type="ECO:0000313" key="2">
    <source>
        <dbReference type="EMBL" id="PQP99233.1"/>
    </source>
</evidence>
<comment type="caution">
    <text evidence="2">The sequence shown here is derived from an EMBL/GenBank/DDBJ whole genome shotgun (WGS) entry which is preliminary data.</text>
</comment>
<dbReference type="OrthoDB" id="1744795at2759"/>
<evidence type="ECO:0000313" key="3">
    <source>
        <dbReference type="Proteomes" id="UP000250321"/>
    </source>
</evidence>
<dbReference type="Proteomes" id="UP000250321">
    <property type="component" value="Unassembled WGS sequence"/>
</dbReference>
<gene>
    <name evidence="2" type="ORF">Pyn_27453</name>
</gene>
<sequence length="101" mass="11339">MILILSTILIVGAKSSQYKDPKSESLRLAARDAITVTINEVTNTRKFVNTIPRLKTIQTFDTPVLVDCVGGLISGLSNMRSVLKRLRHLNRDVTYIRPIRC</sequence>
<feature type="signal peptide" evidence="1">
    <location>
        <begin position="1"/>
        <end position="15"/>
    </location>
</feature>
<accession>A0A314Y5N4</accession>
<name>A0A314Y5N4_PRUYE</name>
<evidence type="ECO:0000256" key="1">
    <source>
        <dbReference type="SAM" id="SignalP"/>
    </source>
</evidence>
<proteinExistence type="predicted"/>
<dbReference type="EMBL" id="PJQY01001836">
    <property type="protein sequence ID" value="PQP99233.1"/>
    <property type="molecule type" value="Genomic_DNA"/>
</dbReference>
<dbReference type="AlphaFoldDB" id="A0A314Y5N4"/>
<keyword evidence="1" id="KW-0732">Signal</keyword>
<reference evidence="2 3" key="1">
    <citation type="submission" date="2018-02" db="EMBL/GenBank/DDBJ databases">
        <title>Draft genome of wild Prunus yedoensis var. nudiflora.</title>
        <authorList>
            <person name="Baek S."/>
            <person name="Kim J.-H."/>
            <person name="Choi K."/>
            <person name="Kim G.-B."/>
            <person name="Cho A."/>
            <person name="Jang H."/>
            <person name="Shin C.-H."/>
            <person name="Yu H.-J."/>
            <person name="Mun J.-H."/>
        </authorList>
    </citation>
    <scope>NUCLEOTIDE SEQUENCE [LARGE SCALE GENOMIC DNA]</scope>
    <source>
        <strain evidence="3">cv. Jeju island</strain>
        <tissue evidence="2">Leaf</tissue>
    </source>
</reference>
<feature type="chain" id="PRO_5016321539" evidence="1">
    <location>
        <begin position="16"/>
        <end position="101"/>
    </location>
</feature>